<organism evidence="1 3">
    <name type="scientific">Didymodactylos carnosus</name>
    <dbReference type="NCBI Taxonomy" id="1234261"/>
    <lineage>
        <taxon>Eukaryota</taxon>
        <taxon>Metazoa</taxon>
        <taxon>Spiralia</taxon>
        <taxon>Gnathifera</taxon>
        <taxon>Rotifera</taxon>
        <taxon>Eurotatoria</taxon>
        <taxon>Bdelloidea</taxon>
        <taxon>Philodinida</taxon>
        <taxon>Philodinidae</taxon>
        <taxon>Didymodactylos</taxon>
    </lineage>
</organism>
<gene>
    <name evidence="1" type="ORF">OVA965_LOCUS31403</name>
    <name evidence="2" type="ORF">TMI583_LOCUS32229</name>
</gene>
<sequence length="213" mass="24955">MIHLFRVITQLLNTINTQEEEINEPMFIKDELLQELKQTAYRIEVFHDKIECLSFVQAKSDKKIFFITSGVVGKEIVPYLIQAQQIYRIYILCGSINLHLSWAMDYVDDLTAMFDNQNDLLLRLTKDIAEYLQVKGDIYIDYGDAPKAKICYIWAKKLMLRMREPDGQTLDDLDKKIIDARRYRTLNDTTGINKRCPPLFPRTQLKDKQVRGA</sequence>
<dbReference type="AlphaFoldDB" id="A0A8S2F6U6"/>
<comment type="caution">
    <text evidence="1">The sequence shown here is derived from an EMBL/GenBank/DDBJ whole genome shotgun (WGS) entry which is preliminary data.</text>
</comment>
<dbReference type="Proteomes" id="UP000677228">
    <property type="component" value="Unassembled WGS sequence"/>
</dbReference>
<evidence type="ECO:0000313" key="3">
    <source>
        <dbReference type="Proteomes" id="UP000677228"/>
    </source>
</evidence>
<evidence type="ECO:0000313" key="1">
    <source>
        <dbReference type="EMBL" id="CAF1364854.1"/>
    </source>
</evidence>
<accession>A0A8S2F6U6</accession>
<protein>
    <submittedName>
        <fullName evidence="1">Uncharacterized protein</fullName>
    </submittedName>
</protein>
<proteinExistence type="predicted"/>
<evidence type="ECO:0000313" key="2">
    <source>
        <dbReference type="EMBL" id="CAF4174357.1"/>
    </source>
</evidence>
<dbReference type="EMBL" id="CAJOBA010045240">
    <property type="protein sequence ID" value="CAF4174357.1"/>
    <property type="molecule type" value="Genomic_DNA"/>
</dbReference>
<dbReference type="Proteomes" id="UP000682733">
    <property type="component" value="Unassembled WGS sequence"/>
</dbReference>
<name>A0A8S2F6U6_9BILA</name>
<reference evidence="1" key="1">
    <citation type="submission" date="2021-02" db="EMBL/GenBank/DDBJ databases">
        <authorList>
            <person name="Nowell W R."/>
        </authorList>
    </citation>
    <scope>NUCLEOTIDE SEQUENCE</scope>
</reference>
<dbReference type="EMBL" id="CAJNOK010023586">
    <property type="protein sequence ID" value="CAF1364854.1"/>
    <property type="molecule type" value="Genomic_DNA"/>
</dbReference>